<comment type="similarity">
    <text evidence="1">Belongs to the Gfo/Idh/MocA family.</text>
</comment>
<feature type="domain" description="GFO/IDH/MocA-like oxidoreductase" evidence="12">
    <location>
        <begin position="136"/>
        <end position="249"/>
    </location>
</feature>
<protein>
    <recommendedName>
        <fullName evidence="5">Trans-1,2-dihydrobenzene-1,2-diol dehydrogenase</fullName>
        <ecNumber evidence="4">1.1.1.179</ecNumber>
        <ecNumber evidence="3">1.3.1.20</ecNumber>
    </recommendedName>
    <alternativeName>
        <fullName evidence="8">D-xylose 1-dehydrogenase</fullName>
    </alternativeName>
    <alternativeName>
        <fullName evidence="7">D-xylose-NADP dehydrogenase</fullName>
    </alternativeName>
    <alternativeName>
        <fullName evidence="6">Dimeric dihydrodiol dehydrogenase</fullName>
    </alternativeName>
</protein>
<dbReference type="GO" id="GO:0047837">
    <property type="term" value="F:D-xylose 1-dehydrogenase (NADP+) activity"/>
    <property type="evidence" value="ECO:0007669"/>
    <property type="project" value="UniProtKB-EC"/>
</dbReference>
<keyword evidence="14" id="KW-1185">Reference proteome</keyword>
<keyword evidence="2" id="KW-0560">Oxidoreductase</keyword>
<evidence type="ECO:0000256" key="4">
    <source>
        <dbReference type="ARBA" id="ARBA00038984"/>
    </source>
</evidence>
<dbReference type="Pfam" id="PF01408">
    <property type="entry name" value="GFO_IDH_MocA"/>
    <property type="match status" value="1"/>
</dbReference>
<evidence type="ECO:0000256" key="1">
    <source>
        <dbReference type="ARBA" id="ARBA00010928"/>
    </source>
</evidence>
<dbReference type="SUPFAM" id="SSF55347">
    <property type="entry name" value="Glyceraldehyde-3-phosphate dehydrogenase-like, C-terminal domain"/>
    <property type="match status" value="1"/>
</dbReference>
<dbReference type="AlphaFoldDB" id="A0A9P0B9U2"/>
<dbReference type="GO" id="GO:0000166">
    <property type="term" value="F:nucleotide binding"/>
    <property type="evidence" value="ECO:0007669"/>
    <property type="project" value="InterPro"/>
</dbReference>
<evidence type="ECO:0000256" key="3">
    <source>
        <dbReference type="ARBA" id="ARBA00038853"/>
    </source>
</evidence>
<comment type="catalytic activity">
    <reaction evidence="9">
        <text>(1R,2R)-1,2-dihydrobenzene-1,2-diol + NADP(+) = catechol + NADPH + H(+)</text>
        <dbReference type="Rhea" id="RHEA:16729"/>
        <dbReference type="ChEBI" id="CHEBI:10702"/>
        <dbReference type="ChEBI" id="CHEBI:15378"/>
        <dbReference type="ChEBI" id="CHEBI:18135"/>
        <dbReference type="ChEBI" id="CHEBI:57783"/>
        <dbReference type="ChEBI" id="CHEBI:58349"/>
        <dbReference type="EC" id="1.3.1.20"/>
    </reaction>
</comment>
<name>A0A9P0B9U2_BRAAE</name>
<evidence type="ECO:0000256" key="9">
    <source>
        <dbReference type="ARBA" id="ARBA00047423"/>
    </source>
</evidence>
<dbReference type="SUPFAM" id="SSF51735">
    <property type="entry name" value="NAD(P)-binding Rossmann-fold domains"/>
    <property type="match status" value="1"/>
</dbReference>
<accession>A0A9P0B9U2</accession>
<proteinExistence type="inferred from homology"/>
<evidence type="ECO:0000259" key="12">
    <source>
        <dbReference type="Pfam" id="PF22725"/>
    </source>
</evidence>
<evidence type="ECO:0000313" key="14">
    <source>
        <dbReference type="Proteomes" id="UP001154078"/>
    </source>
</evidence>
<evidence type="ECO:0000256" key="8">
    <source>
        <dbReference type="ARBA" id="ARBA00043025"/>
    </source>
</evidence>
<evidence type="ECO:0000256" key="10">
    <source>
        <dbReference type="ARBA" id="ARBA00049233"/>
    </source>
</evidence>
<dbReference type="PANTHER" id="PTHR22604:SF105">
    <property type="entry name" value="TRANS-1,2-DIHYDROBENZENE-1,2-DIOL DEHYDROGENASE"/>
    <property type="match status" value="1"/>
</dbReference>
<dbReference type="Gene3D" id="3.30.360.10">
    <property type="entry name" value="Dihydrodipicolinate Reductase, domain 2"/>
    <property type="match status" value="1"/>
</dbReference>
<evidence type="ECO:0000256" key="5">
    <source>
        <dbReference type="ARBA" id="ARBA00040603"/>
    </source>
</evidence>
<evidence type="ECO:0000256" key="2">
    <source>
        <dbReference type="ARBA" id="ARBA00023002"/>
    </source>
</evidence>
<dbReference type="InterPro" id="IPR050984">
    <property type="entry name" value="Gfo/Idh/MocA_domain"/>
</dbReference>
<organism evidence="13 14">
    <name type="scientific">Brassicogethes aeneus</name>
    <name type="common">Rape pollen beetle</name>
    <name type="synonym">Meligethes aeneus</name>
    <dbReference type="NCBI Taxonomy" id="1431903"/>
    <lineage>
        <taxon>Eukaryota</taxon>
        <taxon>Metazoa</taxon>
        <taxon>Ecdysozoa</taxon>
        <taxon>Arthropoda</taxon>
        <taxon>Hexapoda</taxon>
        <taxon>Insecta</taxon>
        <taxon>Pterygota</taxon>
        <taxon>Neoptera</taxon>
        <taxon>Endopterygota</taxon>
        <taxon>Coleoptera</taxon>
        <taxon>Polyphaga</taxon>
        <taxon>Cucujiformia</taxon>
        <taxon>Nitidulidae</taxon>
        <taxon>Meligethinae</taxon>
        <taxon>Brassicogethes</taxon>
    </lineage>
</organism>
<dbReference type="Gene3D" id="3.40.50.720">
    <property type="entry name" value="NAD(P)-binding Rossmann-like Domain"/>
    <property type="match status" value="1"/>
</dbReference>
<dbReference type="EC" id="1.3.1.20" evidence="3"/>
<dbReference type="EMBL" id="OV121137">
    <property type="protein sequence ID" value="CAH0559679.1"/>
    <property type="molecule type" value="Genomic_DNA"/>
</dbReference>
<dbReference type="InterPro" id="IPR036291">
    <property type="entry name" value="NAD(P)-bd_dom_sf"/>
</dbReference>
<dbReference type="InterPro" id="IPR055170">
    <property type="entry name" value="GFO_IDH_MocA-like_dom"/>
</dbReference>
<gene>
    <name evidence="13" type="ORF">MELIAE_LOCUS9708</name>
</gene>
<evidence type="ECO:0000256" key="6">
    <source>
        <dbReference type="ARBA" id="ARBA00042926"/>
    </source>
</evidence>
<evidence type="ECO:0000256" key="7">
    <source>
        <dbReference type="ARBA" id="ARBA00042988"/>
    </source>
</evidence>
<dbReference type="OrthoDB" id="2129491at2759"/>
<dbReference type="PANTHER" id="PTHR22604">
    <property type="entry name" value="OXIDOREDUCTASES"/>
    <property type="match status" value="1"/>
</dbReference>
<dbReference type="InterPro" id="IPR000683">
    <property type="entry name" value="Gfo/Idh/MocA-like_OxRdtase_N"/>
</dbReference>
<evidence type="ECO:0000259" key="11">
    <source>
        <dbReference type="Pfam" id="PF01408"/>
    </source>
</evidence>
<sequence>MPALRWGIVSCCKASCDFAEALTSFSREEHVLTSIASTSMKTSQEFSKKYQVPNAYETYDELATDPEVDIVYVAVIIPMHFDLTKSMINNGKHVVCEKPLSFCEKRAKELSILSKIKKVFLMEAMWTKCFPAMDYLAEEIDNGTIGEVLFVHVTYGRSSYNKKKLNLKEIYRGVIMDLGVHALAFQEQIFRNHVSTKVLTAGHLNNQDVDESASCIINYPEGKTCVIAIHTCVDLPNEAIIIGTKGTIRIPHFWFPTKIIMPRETKKFPLPEGETEVSRVVAFKYLIEEVGKCVEDGKLESDRHTHASMLQVVHFMDLWRNQLEVIYEVDDS</sequence>
<evidence type="ECO:0000313" key="13">
    <source>
        <dbReference type="EMBL" id="CAH0559679.1"/>
    </source>
</evidence>
<feature type="domain" description="Gfo/Idh/MocA-like oxidoreductase N-terminal" evidence="11">
    <location>
        <begin position="5"/>
        <end position="121"/>
    </location>
</feature>
<dbReference type="Pfam" id="PF22725">
    <property type="entry name" value="GFO_IDH_MocA_C3"/>
    <property type="match status" value="1"/>
</dbReference>
<comment type="catalytic activity">
    <reaction evidence="10">
        <text>D-xylose + NADP(+) = D-xylono-1,5-lactone + NADPH + H(+)</text>
        <dbReference type="Rhea" id="RHEA:22000"/>
        <dbReference type="ChEBI" id="CHEBI:15378"/>
        <dbReference type="ChEBI" id="CHEBI:15867"/>
        <dbReference type="ChEBI" id="CHEBI:53455"/>
        <dbReference type="ChEBI" id="CHEBI:57783"/>
        <dbReference type="ChEBI" id="CHEBI:58349"/>
        <dbReference type="EC" id="1.1.1.179"/>
    </reaction>
</comment>
<reference evidence="13" key="1">
    <citation type="submission" date="2021-12" db="EMBL/GenBank/DDBJ databases">
        <authorList>
            <person name="King R."/>
        </authorList>
    </citation>
    <scope>NUCLEOTIDE SEQUENCE</scope>
</reference>
<dbReference type="GO" id="GO:0047115">
    <property type="term" value="F:trans-1,2-dihydrobenzene-1,2-diol dehydrogenase activity"/>
    <property type="evidence" value="ECO:0007669"/>
    <property type="project" value="UniProtKB-EC"/>
</dbReference>
<dbReference type="Proteomes" id="UP001154078">
    <property type="component" value="Chromosome 6"/>
</dbReference>
<dbReference type="EC" id="1.1.1.179" evidence="4"/>